<dbReference type="GO" id="GO:0016491">
    <property type="term" value="F:oxidoreductase activity"/>
    <property type="evidence" value="ECO:0007669"/>
    <property type="project" value="InterPro"/>
</dbReference>
<dbReference type="SUPFAM" id="SSF54909">
    <property type="entry name" value="Dimeric alpha+beta barrel"/>
    <property type="match status" value="1"/>
</dbReference>
<dbReference type="KEGG" id="trg:TRUGW13939_00031"/>
<dbReference type="InterPro" id="IPR011008">
    <property type="entry name" value="Dimeric_a/b-barrel"/>
</dbReference>
<dbReference type="InterPro" id="IPR009799">
    <property type="entry name" value="EthD_dom"/>
</dbReference>
<feature type="domain" description="EthD" evidence="2">
    <location>
        <begin position="30"/>
        <end position="126"/>
    </location>
</feature>
<evidence type="ECO:0000259" key="2">
    <source>
        <dbReference type="Pfam" id="PF07110"/>
    </source>
</evidence>
<organism evidence="3 4">
    <name type="scientific">Talaromyces rugulosus</name>
    <name type="common">Penicillium rugulosum</name>
    <dbReference type="NCBI Taxonomy" id="121627"/>
    <lineage>
        <taxon>Eukaryota</taxon>
        <taxon>Fungi</taxon>
        <taxon>Dikarya</taxon>
        <taxon>Ascomycota</taxon>
        <taxon>Pezizomycotina</taxon>
        <taxon>Eurotiomycetes</taxon>
        <taxon>Eurotiomycetidae</taxon>
        <taxon>Eurotiales</taxon>
        <taxon>Trichocomaceae</taxon>
        <taxon>Talaromyces</taxon>
        <taxon>Talaromyces sect. Islandici</taxon>
    </lineage>
</organism>
<accession>A0A7H8QG76</accession>
<proteinExistence type="inferred from homology"/>
<evidence type="ECO:0000256" key="1">
    <source>
        <dbReference type="ARBA" id="ARBA00005986"/>
    </source>
</evidence>
<name>A0A7H8QG76_TALRU</name>
<dbReference type="AlphaFoldDB" id="A0A7H8QG76"/>
<dbReference type="EMBL" id="CP055898">
    <property type="protein sequence ID" value="QKX52960.1"/>
    <property type="molecule type" value="Genomic_DNA"/>
</dbReference>
<gene>
    <name evidence="3" type="ORF">TRUGW13939_00031</name>
</gene>
<dbReference type="OrthoDB" id="3454835at2759"/>
<evidence type="ECO:0000313" key="4">
    <source>
        <dbReference type="Proteomes" id="UP000509510"/>
    </source>
</evidence>
<comment type="similarity">
    <text evidence="1">Belongs to the tpcK family.</text>
</comment>
<dbReference type="GeneID" id="55987548"/>
<dbReference type="RefSeq" id="XP_035339139.1">
    <property type="nucleotide sequence ID" value="XM_035483246.1"/>
</dbReference>
<dbReference type="Proteomes" id="UP000509510">
    <property type="component" value="Chromosome I"/>
</dbReference>
<dbReference type="Gene3D" id="3.30.70.100">
    <property type="match status" value="1"/>
</dbReference>
<dbReference type="Pfam" id="PF07110">
    <property type="entry name" value="EthD"/>
    <property type="match status" value="1"/>
</dbReference>
<keyword evidence="4" id="KW-1185">Reference proteome</keyword>
<reference evidence="4" key="1">
    <citation type="submission" date="2020-06" db="EMBL/GenBank/DDBJ databases">
        <title>A chromosome-scale genome assembly of Talaromyces rugulosus W13939.</title>
        <authorList>
            <person name="Wang B."/>
            <person name="Guo L."/>
            <person name="Ye K."/>
            <person name="Wang L."/>
        </authorList>
    </citation>
    <scope>NUCLEOTIDE SEQUENCE [LARGE SCALE GENOMIC DNA]</scope>
    <source>
        <strain evidence="4">W13939</strain>
    </source>
</reference>
<evidence type="ECO:0000313" key="3">
    <source>
        <dbReference type="EMBL" id="QKX52960.1"/>
    </source>
</evidence>
<sequence>MADSLDPPPPPATGDPRNQFLCLTICGYRRPGMSESDYRDHMMNVSAPMTKDLMVKYGVKRWTVIYNTTETRLLMNQLFDHQMLNLADFDCFSQVVFKSVEHYKKMKEDPWYKEHLVGDHEKFADTQKSMMTIGWITEHIRDGEVVEGMKDY</sequence>
<protein>
    <recommendedName>
        <fullName evidence="2">EthD domain-containing protein</fullName>
    </recommendedName>
</protein>